<dbReference type="InterPro" id="IPR013857">
    <property type="entry name" value="NADH-UbQ_OxRdtase-assoc_prot30"/>
</dbReference>
<evidence type="ECO:0000313" key="3">
    <source>
        <dbReference type="EMBL" id="ACX96246.1"/>
    </source>
</evidence>
<dbReference type="Proteomes" id="UP000009102">
    <property type="component" value="Chromosome"/>
</dbReference>
<name>D0L0M3_HALNC</name>
<dbReference type="AlphaFoldDB" id="D0L0M3"/>
<accession>D0L0M3</accession>
<keyword evidence="4" id="KW-1185">Reference proteome</keyword>
<dbReference type="eggNOG" id="ENOG5032SUX">
    <property type="taxonomic scope" value="Bacteria"/>
</dbReference>
<evidence type="ECO:0000256" key="1">
    <source>
        <dbReference type="ARBA" id="ARBA00007884"/>
    </source>
</evidence>
<dbReference type="Pfam" id="PF08547">
    <property type="entry name" value="CIA30"/>
    <property type="match status" value="1"/>
</dbReference>
<evidence type="ECO:0000313" key="4">
    <source>
        <dbReference type="Proteomes" id="UP000009102"/>
    </source>
</evidence>
<dbReference type="STRING" id="555778.Hneap_1412"/>
<feature type="domain" description="NADH:ubiquinone oxidoreductase intermediate-associated protein 30" evidence="2">
    <location>
        <begin position="17"/>
        <end position="153"/>
    </location>
</feature>
<sequence length="180" mass="20592">MKDMTASLMHAPLFRADDPQTTNRWRTADDRVMGGESVAHMDWQHSGMEQGVCLRGDVSLANRGGFIQIKWPVTAGDLVNIDGYTGLYIHAMGNGEAYNLHLRTRWLWLPWQSYRQTFHAEPQPRYHYFPFDAFEPYKTDTPFAPRQLKTIAVVAIGRAFTADVCVREMGFYSRLGDTTD</sequence>
<dbReference type="OrthoDB" id="442188at2"/>
<dbReference type="HOGENOM" id="CLU_059028_5_2_6"/>
<comment type="similarity">
    <text evidence="1">Belongs to the CIA30 family.</text>
</comment>
<proteinExistence type="inferred from homology"/>
<dbReference type="InterPro" id="IPR008979">
    <property type="entry name" value="Galactose-bd-like_sf"/>
</dbReference>
<dbReference type="PANTHER" id="PTHR13194">
    <property type="entry name" value="COMPLEX I INTERMEDIATE-ASSOCIATED PROTEIN 30"/>
    <property type="match status" value="1"/>
</dbReference>
<evidence type="ECO:0000259" key="2">
    <source>
        <dbReference type="Pfam" id="PF08547"/>
    </source>
</evidence>
<reference evidence="3 4" key="1">
    <citation type="submission" date="2009-10" db="EMBL/GenBank/DDBJ databases">
        <title>Complete sequence of Halothiobacillus neapolitanus c2.</title>
        <authorList>
            <consortium name="US DOE Joint Genome Institute"/>
            <person name="Lucas S."/>
            <person name="Copeland A."/>
            <person name="Lapidus A."/>
            <person name="Glavina del Rio T."/>
            <person name="Tice H."/>
            <person name="Bruce D."/>
            <person name="Goodwin L."/>
            <person name="Pitluck S."/>
            <person name="Davenport K."/>
            <person name="Brettin T."/>
            <person name="Detter J.C."/>
            <person name="Han C."/>
            <person name="Tapia R."/>
            <person name="Larimer F."/>
            <person name="Land M."/>
            <person name="Hauser L."/>
            <person name="Kyrpides N."/>
            <person name="Mikhailova N."/>
            <person name="Kerfeld C."/>
            <person name="Cannon G."/>
            <person name="Heinhort S."/>
        </authorList>
    </citation>
    <scope>NUCLEOTIDE SEQUENCE [LARGE SCALE GENOMIC DNA]</scope>
    <source>
        <strain evidence="4">ATCC 23641 / c2</strain>
    </source>
</reference>
<dbReference type="PANTHER" id="PTHR13194:SF19">
    <property type="entry name" value="NAD(P)-BINDING ROSSMANN-FOLD SUPERFAMILY PROTEIN"/>
    <property type="match status" value="1"/>
</dbReference>
<dbReference type="EMBL" id="CP001801">
    <property type="protein sequence ID" value="ACX96246.1"/>
    <property type="molecule type" value="Genomic_DNA"/>
</dbReference>
<protein>
    <submittedName>
        <fullName evidence="3">NADH:ubiquinone oxidoreductase complex I intermediate-associated protein 30</fullName>
    </submittedName>
</protein>
<dbReference type="InterPro" id="IPR039131">
    <property type="entry name" value="NDUFAF1"/>
</dbReference>
<organism evidence="3 4">
    <name type="scientific">Halothiobacillus neapolitanus (strain ATCC 23641 / DSM 15147 / CIP 104769 / NCIMB 8539 / c2)</name>
    <name type="common">Thiobacillus neapolitanus</name>
    <dbReference type="NCBI Taxonomy" id="555778"/>
    <lineage>
        <taxon>Bacteria</taxon>
        <taxon>Pseudomonadati</taxon>
        <taxon>Pseudomonadota</taxon>
        <taxon>Gammaproteobacteria</taxon>
        <taxon>Chromatiales</taxon>
        <taxon>Halothiobacillaceae</taxon>
        <taxon>Halothiobacillus</taxon>
    </lineage>
</organism>
<dbReference type="KEGG" id="hna:Hneap_1412"/>
<keyword evidence="3" id="KW-0830">Ubiquinone</keyword>
<gene>
    <name evidence="3" type="ordered locus">Hneap_1412</name>
</gene>
<dbReference type="SUPFAM" id="SSF49785">
    <property type="entry name" value="Galactose-binding domain-like"/>
    <property type="match status" value="1"/>
</dbReference>